<dbReference type="EMBL" id="AKHW03000563">
    <property type="protein sequence ID" value="KYO45482.1"/>
    <property type="molecule type" value="Genomic_DNA"/>
</dbReference>
<dbReference type="AlphaFoldDB" id="A0A151P8X2"/>
<proteinExistence type="predicted"/>
<dbReference type="Proteomes" id="UP000050525">
    <property type="component" value="Unassembled WGS sequence"/>
</dbReference>
<reference evidence="1 2" key="1">
    <citation type="journal article" date="2012" name="Genome Biol.">
        <title>Sequencing three crocodilian genomes to illuminate the evolution of archosaurs and amniotes.</title>
        <authorList>
            <person name="St John J.A."/>
            <person name="Braun E.L."/>
            <person name="Isberg S.R."/>
            <person name="Miles L.G."/>
            <person name="Chong A.Y."/>
            <person name="Gongora J."/>
            <person name="Dalzell P."/>
            <person name="Moran C."/>
            <person name="Bed'hom B."/>
            <person name="Abzhanov A."/>
            <person name="Burgess S.C."/>
            <person name="Cooksey A.M."/>
            <person name="Castoe T.A."/>
            <person name="Crawford N.G."/>
            <person name="Densmore L.D."/>
            <person name="Drew J.C."/>
            <person name="Edwards S.V."/>
            <person name="Faircloth B.C."/>
            <person name="Fujita M.K."/>
            <person name="Greenwold M.J."/>
            <person name="Hoffmann F.G."/>
            <person name="Howard J.M."/>
            <person name="Iguchi T."/>
            <person name="Janes D.E."/>
            <person name="Khan S.Y."/>
            <person name="Kohno S."/>
            <person name="de Koning A.J."/>
            <person name="Lance S.L."/>
            <person name="McCarthy F.M."/>
            <person name="McCormack J.E."/>
            <person name="Merchant M.E."/>
            <person name="Peterson D.G."/>
            <person name="Pollock D.D."/>
            <person name="Pourmand N."/>
            <person name="Raney B.J."/>
            <person name="Roessler K.A."/>
            <person name="Sanford J.R."/>
            <person name="Sawyer R.H."/>
            <person name="Schmidt C.J."/>
            <person name="Triplett E.W."/>
            <person name="Tuberville T.D."/>
            <person name="Venegas-Anaya M."/>
            <person name="Howard J.T."/>
            <person name="Jarvis E.D."/>
            <person name="Guillette L.J.Jr."/>
            <person name="Glenn T.C."/>
            <person name="Green R.E."/>
            <person name="Ray D.A."/>
        </authorList>
    </citation>
    <scope>NUCLEOTIDE SEQUENCE [LARGE SCALE GENOMIC DNA]</scope>
    <source>
        <strain evidence="1">KSC_2009_1</strain>
    </source>
</reference>
<gene>
    <name evidence="1" type="ORF">Y1Q_0015141</name>
</gene>
<comment type="caution">
    <text evidence="1">The sequence shown here is derived from an EMBL/GenBank/DDBJ whole genome shotgun (WGS) entry which is preliminary data.</text>
</comment>
<organism evidence="1 2">
    <name type="scientific">Alligator mississippiensis</name>
    <name type="common">American alligator</name>
    <dbReference type="NCBI Taxonomy" id="8496"/>
    <lineage>
        <taxon>Eukaryota</taxon>
        <taxon>Metazoa</taxon>
        <taxon>Chordata</taxon>
        <taxon>Craniata</taxon>
        <taxon>Vertebrata</taxon>
        <taxon>Euteleostomi</taxon>
        <taxon>Archelosauria</taxon>
        <taxon>Archosauria</taxon>
        <taxon>Crocodylia</taxon>
        <taxon>Alligatoridae</taxon>
        <taxon>Alligatorinae</taxon>
        <taxon>Alligator</taxon>
    </lineage>
</organism>
<name>A0A151P8X2_ALLMI</name>
<evidence type="ECO:0000313" key="1">
    <source>
        <dbReference type="EMBL" id="KYO45482.1"/>
    </source>
</evidence>
<keyword evidence="2" id="KW-1185">Reference proteome</keyword>
<sequence length="75" mass="8585">MSGCCHDLIVTCEIKLYCLVQEIHQHNFVNLPKKVEDIKASGFMSVEDRVAENQNVLYDGHPGCDAHKTLDQWRL</sequence>
<protein>
    <submittedName>
        <fullName evidence="1">Uncharacterized protein</fullName>
    </submittedName>
</protein>
<evidence type="ECO:0000313" key="2">
    <source>
        <dbReference type="Proteomes" id="UP000050525"/>
    </source>
</evidence>
<accession>A0A151P8X2</accession>